<evidence type="ECO:0000256" key="5">
    <source>
        <dbReference type="ARBA" id="ARBA00023004"/>
    </source>
</evidence>
<organism evidence="6 7">
    <name type="scientific">Aplysia californica</name>
    <name type="common">California sea hare</name>
    <dbReference type="NCBI Taxonomy" id="6500"/>
    <lineage>
        <taxon>Eukaryota</taxon>
        <taxon>Metazoa</taxon>
        <taxon>Spiralia</taxon>
        <taxon>Lophotrochozoa</taxon>
        <taxon>Mollusca</taxon>
        <taxon>Gastropoda</taxon>
        <taxon>Heterobranchia</taxon>
        <taxon>Euthyneura</taxon>
        <taxon>Tectipleura</taxon>
        <taxon>Aplysiida</taxon>
        <taxon>Aplysioidea</taxon>
        <taxon>Aplysiidae</taxon>
        <taxon>Aplysia</taxon>
    </lineage>
</organism>
<evidence type="ECO:0000256" key="4">
    <source>
        <dbReference type="ARBA" id="ARBA00023002"/>
    </source>
</evidence>
<keyword evidence="3" id="KW-0479">Metal-binding</keyword>
<comment type="similarity">
    <text evidence="2">Belongs to the carotenoid oxygenase family.</text>
</comment>
<evidence type="ECO:0000256" key="2">
    <source>
        <dbReference type="ARBA" id="ARBA00006787"/>
    </source>
</evidence>
<gene>
    <name evidence="7" type="primary">LOC101858610</name>
</gene>
<accession>A0ABM0ZV80</accession>
<reference evidence="7" key="1">
    <citation type="submission" date="2025-08" db="UniProtKB">
        <authorList>
            <consortium name="RefSeq"/>
        </authorList>
    </citation>
    <scope>IDENTIFICATION</scope>
</reference>
<protein>
    <submittedName>
        <fullName evidence="7">Beta,beta-carotene 15,15'-dioxygenase</fullName>
    </submittedName>
</protein>
<dbReference type="GeneID" id="101858610"/>
<proteinExistence type="inferred from homology"/>
<dbReference type="InterPro" id="IPR004294">
    <property type="entry name" value="Carotenoid_Oase"/>
</dbReference>
<dbReference type="PANTHER" id="PTHR10543:SF24">
    <property type="entry name" value="CAROTENOID ISOMEROOXYGENASE"/>
    <property type="match status" value="1"/>
</dbReference>
<name>A0ABM0ZV80_APLCA</name>
<evidence type="ECO:0000313" key="6">
    <source>
        <dbReference type="Proteomes" id="UP000694888"/>
    </source>
</evidence>
<dbReference type="Proteomes" id="UP000694888">
    <property type="component" value="Unplaced"/>
</dbReference>
<keyword evidence="4" id="KW-0560">Oxidoreductase</keyword>
<dbReference type="RefSeq" id="XP_012935154.2">
    <property type="nucleotide sequence ID" value="XM_013079700.2"/>
</dbReference>
<keyword evidence="5" id="KW-0408">Iron</keyword>
<keyword evidence="6" id="KW-1185">Reference proteome</keyword>
<dbReference type="PANTHER" id="PTHR10543">
    <property type="entry name" value="BETA-CAROTENE DIOXYGENASE"/>
    <property type="match status" value="1"/>
</dbReference>
<evidence type="ECO:0000256" key="3">
    <source>
        <dbReference type="ARBA" id="ARBA00022723"/>
    </source>
</evidence>
<dbReference type="Pfam" id="PF03055">
    <property type="entry name" value="RPE65"/>
    <property type="match status" value="1"/>
</dbReference>
<comment type="cofactor">
    <cofactor evidence="1">
        <name>Fe(2+)</name>
        <dbReference type="ChEBI" id="CHEBI:29033"/>
    </cofactor>
</comment>
<evidence type="ECO:0000313" key="7">
    <source>
        <dbReference type="RefSeq" id="XP_012935154.2"/>
    </source>
</evidence>
<evidence type="ECO:0000256" key="1">
    <source>
        <dbReference type="ARBA" id="ARBA00001954"/>
    </source>
</evidence>
<sequence length="550" mass="62260">MGNQNSSPQVDKWPQYFDLDRSADMKEPVKAEVSGSFPKWLSGSLYRNGSGLYQIGESRFNHLFEGFSVIHRWSIKDGEVTLRTSILDSDSYKKSVKYERLVGQHFASTFPDPCKSTFDKFFSYFKKEADDNTAVNIVEHGDRLFALTESTAIHEVDGETMHSIGKVDLRKSIAVHIGTAHPHMDRDGTMYYYATNVQDPKKTYNIVKVPPAGKGEAPFSKADIVASIPRRWKWSVGYTHSFGMSDNYFVHLEHPVVMNIPKLMTMRFWGGAEQCFINYPEETVGITSRVDKTTHMSKLDILFFQIQIHVVDRRTGQRLPINFYTPHGFVFHFVNCYEESGFLICDVCMNKSGGLVHELYLENIVRLMKSNADYLCFYARFVLPLNIDKAKEGENLVTLPGSKATAVPRPGSGNCVDVTNDAIFGGSAFFELPRINYDFNGRKNRYAYGTSLINPTNQRVMKFDLQERKMTEWKCEDKHYPGEPVFVKDPAGTSEDDGVVLCPVLAATTEQSSYLVVLDAASFKELGRATVPSDVKINVTFHGDFCKRFS</sequence>